<gene>
    <name evidence="1" type="ORF">SAMN05216582_13910</name>
</gene>
<proteinExistence type="predicted"/>
<dbReference type="RefSeq" id="WP_143188180.1">
    <property type="nucleotide sequence ID" value="NZ_FRBC01000039.1"/>
</dbReference>
<accession>A0A1M6XM74</accession>
<dbReference type="Proteomes" id="UP000184263">
    <property type="component" value="Unassembled WGS sequence"/>
</dbReference>
<dbReference type="EMBL" id="FRBC01000039">
    <property type="protein sequence ID" value="SHL07122.1"/>
    <property type="molecule type" value="Genomic_DNA"/>
</dbReference>
<dbReference type="OrthoDB" id="9808061at2"/>
<evidence type="ECO:0000313" key="2">
    <source>
        <dbReference type="Proteomes" id="UP000184263"/>
    </source>
</evidence>
<dbReference type="NCBIfam" id="NF047593">
    <property type="entry name" value="IS66_ISAeme5_TnpA"/>
    <property type="match status" value="1"/>
</dbReference>
<organism evidence="1 2">
    <name type="scientific">Selenomonas ruminantium</name>
    <dbReference type="NCBI Taxonomy" id="971"/>
    <lineage>
        <taxon>Bacteria</taxon>
        <taxon>Bacillati</taxon>
        <taxon>Bacillota</taxon>
        <taxon>Negativicutes</taxon>
        <taxon>Selenomonadales</taxon>
        <taxon>Selenomonadaceae</taxon>
        <taxon>Selenomonas</taxon>
    </lineage>
</organism>
<protein>
    <recommendedName>
        <fullName evidence="3">Transposase</fullName>
    </recommendedName>
</protein>
<reference evidence="1 2" key="1">
    <citation type="submission" date="2016-11" db="EMBL/GenBank/DDBJ databases">
        <authorList>
            <person name="Jaros S."/>
            <person name="Januszkiewicz K."/>
            <person name="Wedrychowicz H."/>
        </authorList>
    </citation>
    <scope>NUCLEOTIDE SEQUENCE [LARGE SCALE GENOMIC DNA]</scope>
    <source>
        <strain evidence="1 2">HD4</strain>
    </source>
</reference>
<dbReference type="AlphaFoldDB" id="A0A1M6XM74"/>
<evidence type="ECO:0008006" key="3">
    <source>
        <dbReference type="Google" id="ProtNLM"/>
    </source>
</evidence>
<evidence type="ECO:0000313" key="1">
    <source>
        <dbReference type="EMBL" id="SHL07122.1"/>
    </source>
</evidence>
<name>A0A1M6XM74_SELRU</name>
<sequence length="155" mass="17893">MKVITRKYKLEKWKAIITNQMASGLTAAEYCRQEDLPISTFFYWKRTIRQELIARMDTQVSKPAIVEVPLTVSRTSLEEAPPASLAPPIEQNKLTLKWASVTLEVYPDTPQKLLREMLRCRRCGRSSHARKSSFGRSGIHHLWQNRHAQSNQRTG</sequence>